<feature type="signal peptide" evidence="2">
    <location>
        <begin position="1"/>
        <end position="27"/>
    </location>
</feature>
<dbReference type="AlphaFoldDB" id="A0A4Q7EGZ6"/>
<organism evidence="4 5">
    <name type="scientific">Leptolyngbya iicbica LK</name>
    <dbReference type="NCBI Taxonomy" id="2294035"/>
    <lineage>
        <taxon>Bacteria</taxon>
        <taxon>Bacillati</taxon>
        <taxon>Cyanobacteriota</taxon>
        <taxon>Cyanophyceae</taxon>
        <taxon>Leptolyngbyales</taxon>
        <taxon>Leptolyngbyaceae</taxon>
        <taxon>Leptolyngbya group</taxon>
        <taxon>Leptolyngbya</taxon>
        <taxon>Leptolyngbya iicbica</taxon>
    </lineage>
</organism>
<feature type="region of interest" description="Disordered" evidence="1">
    <location>
        <begin position="835"/>
        <end position="862"/>
    </location>
</feature>
<dbReference type="SUPFAM" id="SSF51126">
    <property type="entry name" value="Pectin lyase-like"/>
    <property type="match status" value="1"/>
</dbReference>
<feature type="compositionally biased region" description="Acidic residues" evidence="1">
    <location>
        <begin position="839"/>
        <end position="862"/>
    </location>
</feature>
<dbReference type="OrthoDB" id="446317at2"/>
<reference evidence="4 5" key="1">
    <citation type="submission" date="2018-11" db="EMBL/GenBank/DDBJ databases">
        <title>Whole genome sequencing of an environmental sample.</title>
        <authorList>
            <person name="Sarangi A.N."/>
            <person name="Singh D."/>
            <person name="Tripathy S."/>
        </authorList>
    </citation>
    <scope>NUCLEOTIDE SEQUENCE [LARGE SCALE GENOMIC DNA]</scope>
    <source>
        <strain evidence="4 5">Lakshadweep</strain>
    </source>
</reference>
<dbReference type="RefSeq" id="WP_052456672.1">
    <property type="nucleotide sequence ID" value="NZ_QVFV01000001.1"/>
</dbReference>
<evidence type="ECO:0000256" key="1">
    <source>
        <dbReference type="SAM" id="MobiDB-lite"/>
    </source>
</evidence>
<name>A0A4Q7EGZ6_9CYAN</name>
<feature type="chain" id="PRO_5020739506" evidence="2">
    <location>
        <begin position="28"/>
        <end position="894"/>
    </location>
</feature>
<evidence type="ECO:0000259" key="3">
    <source>
        <dbReference type="SMART" id="SM00912"/>
    </source>
</evidence>
<dbReference type="Proteomes" id="UP000292459">
    <property type="component" value="Unassembled WGS sequence"/>
</dbReference>
<dbReference type="InterPro" id="IPR011050">
    <property type="entry name" value="Pectin_lyase_fold/virulence"/>
</dbReference>
<dbReference type="NCBIfam" id="TIGR01901">
    <property type="entry name" value="adhes_NPXG"/>
    <property type="match status" value="1"/>
</dbReference>
<feature type="compositionally biased region" description="Polar residues" evidence="1">
    <location>
        <begin position="874"/>
        <end position="885"/>
    </location>
</feature>
<dbReference type="InterPro" id="IPR012334">
    <property type="entry name" value="Pectin_lyas_fold"/>
</dbReference>
<dbReference type="Gene3D" id="2.160.20.10">
    <property type="entry name" value="Single-stranded right-handed beta-helix, Pectin lyase-like"/>
    <property type="match status" value="1"/>
</dbReference>
<feature type="region of interest" description="Disordered" evidence="1">
    <location>
        <begin position="874"/>
        <end position="894"/>
    </location>
</feature>
<keyword evidence="5" id="KW-1185">Reference proteome</keyword>
<dbReference type="EMBL" id="QVFV01000001">
    <property type="protein sequence ID" value="RZM82901.1"/>
    <property type="molecule type" value="Genomic_DNA"/>
</dbReference>
<gene>
    <name evidence="4" type="ORF">DYY88_06805</name>
</gene>
<proteinExistence type="predicted"/>
<accession>A0A4Q7EGZ6</accession>
<protein>
    <submittedName>
        <fullName evidence="4">Filamentous hemagglutinin N-terminal domain-containing protein</fullName>
    </submittedName>
</protein>
<evidence type="ECO:0000256" key="2">
    <source>
        <dbReference type="SAM" id="SignalP"/>
    </source>
</evidence>
<comment type="caution">
    <text evidence="4">The sequence shown here is derived from an EMBL/GenBank/DDBJ whole genome shotgun (WGS) entry which is preliminary data.</text>
</comment>
<keyword evidence="2" id="KW-0732">Signal</keyword>
<sequence length="894" mass="90730">MMKFWRWLAVLACSSQSGLLTWQAAQASPVVPQAGTPTQVQQTGSEFTIMGGVRSADGQALFHAFEQLGLSQGQIATFLAQPEVHSILGSVVSGNPSYIDGLLRVSGGGADLYLINPAGILFGPHAQLDLNGSFAATTASGVLFDGALFNVLGSDDFSQITGMPTGFVFAVDDAGAIANAADLAVNPGEAIALIGGQVISTGSLTAPGGEITITAIPETGVVRISHPDMVLNLEIMPLPPDAIAESGAMTPLTLAALLTGAPADLATGLTVQPDGTVALTNDGTVVTPTAGNAIASGTLDVAGRQGGDVAVVGDRIALLDATVNASGATNGGTVRIGGDYQGQPTLPGATLTYVDAESQITADAGISGDGGQVILWADGTTAFYGDISANGGQNSGNGGFVEVSGAETLIYRGTVSAIAPHGQAGTLLLDPTNITILDGNGDGDDTPDVDPLNLSPLNVLAAAATPTIIYESELENTAGNVNVTLRATNNITLNDLADDALTFNTDPVTPGAITFEAGNEFRFVDPNDAIVAPRRNLTISAATINVGTLDTSETGSFGGNVTLNATGAIATRTINTLGNALGGPTDGSGDITLTGSQIQTGRIQAGGGFLNDSRVELTATSGDIIVDTITAGGGGLEIDAARRFQARDTFDSFVRITLNSTDDADLIDFLMRGNPQPLIDAGLVDTADQVFITFPTSIGVNPGGGQPGNIVIRHGGSAARNFSDGNITITGSGAFPNLQFVSGPNDDHTIDINPLVPVANFTGFTTLFPPGTFPNEASGTIGAILRGQGDATLVTSFQNQPFVPLPEASEGPGANEGLPRAGGLTIESGSFENVANLTPEDDNEDEDPLADETDAIATDDLEDEDCVAAIARRSANTVEIDSTCPTPAADEATD</sequence>
<dbReference type="SMART" id="SM00912">
    <property type="entry name" value="Haemagg_act"/>
    <property type="match status" value="1"/>
</dbReference>
<dbReference type="Pfam" id="PF05860">
    <property type="entry name" value="TPS"/>
    <property type="match status" value="1"/>
</dbReference>
<evidence type="ECO:0000313" key="4">
    <source>
        <dbReference type="EMBL" id="RZM82901.1"/>
    </source>
</evidence>
<feature type="domain" description="Filamentous haemagglutinin FhaB/tRNA nuclease CdiA-like TPS" evidence="3">
    <location>
        <begin position="33"/>
        <end position="145"/>
    </location>
</feature>
<evidence type="ECO:0000313" key="5">
    <source>
        <dbReference type="Proteomes" id="UP000292459"/>
    </source>
</evidence>
<dbReference type="InterPro" id="IPR008638">
    <property type="entry name" value="FhaB/CdiA-like_TPS"/>
</dbReference>